<organism evidence="10 11">
    <name type="scientific">Folsomia candida</name>
    <name type="common">Springtail</name>
    <dbReference type="NCBI Taxonomy" id="158441"/>
    <lineage>
        <taxon>Eukaryota</taxon>
        <taxon>Metazoa</taxon>
        <taxon>Ecdysozoa</taxon>
        <taxon>Arthropoda</taxon>
        <taxon>Hexapoda</taxon>
        <taxon>Collembola</taxon>
        <taxon>Entomobryomorpha</taxon>
        <taxon>Isotomoidea</taxon>
        <taxon>Isotomidae</taxon>
        <taxon>Proisotominae</taxon>
        <taxon>Folsomia</taxon>
    </lineage>
</organism>
<keyword evidence="5 9" id="KW-0256">Endoplasmic reticulum</keyword>
<sequence length="196" mass="21907">MPSSPTPNVDDEIVPPPKVNKWDGSAVKNSLDDAVRDILIKKLGFDENFNLVDGRLGICSIAVAIAMLALLWDYLYPFPQSRPVLLLCVSAYFVMMGVLTLYTAYMEKGIFAVAVYKDPAGNEPQTWEASSYMKRFDDMYTLSLSCFKGKNATEKTVQFEKSVACFFDTEGNLLLDLLEPEVLKLHNNLTSGKKDK</sequence>
<reference evidence="10 11" key="1">
    <citation type="submission" date="2015-12" db="EMBL/GenBank/DDBJ databases">
        <title>The genome of Folsomia candida.</title>
        <authorList>
            <person name="Faddeeva A."/>
            <person name="Derks M.F."/>
            <person name="Anvar Y."/>
            <person name="Smit S."/>
            <person name="Van Straalen N."/>
            <person name="Roelofs D."/>
        </authorList>
    </citation>
    <scope>NUCLEOTIDE SEQUENCE [LARGE SCALE GENOMIC DNA]</scope>
    <source>
        <strain evidence="10 11">VU population</strain>
        <tissue evidence="10">Whole body</tissue>
    </source>
</reference>
<evidence type="ECO:0000256" key="3">
    <source>
        <dbReference type="ARBA" id="ARBA00017057"/>
    </source>
</evidence>
<keyword evidence="7 9" id="KW-0472">Membrane</keyword>
<keyword evidence="4 9" id="KW-0812">Transmembrane</keyword>
<dbReference type="Proteomes" id="UP000198287">
    <property type="component" value="Unassembled WGS sequence"/>
</dbReference>
<dbReference type="Pfam" id="PF06703">
    <property type="entry name" value="SPC25"/>
    <property type="match status" value="1"/>
</dbReference>
<dbReference type="OMA" id="INKWDGT"/>
<dbReference type="STRING" id="158441.A0A226DNK3"/>
<evidence type="ECO:0000313" key="10">
    <source>
        <dbReference type="EMBL" id="OXA46424.1"/>
    </source>
</evidence>
<dbReference type="GO" id="GO:0008233">
    <property type="term" value="F:peptidase activity"/>
    <property type="evidence" value="ECO:0007669"/>
    <property type="project" value="UniProtKB-UniRule"/>
</dbReference>
<keyword evidence="11" id="KW-1185">Reference proteome</keyword>
<evidence type="ECO:0000256" key="9">
    <source>
        <dbReference type="RuleBase" id="RU368033"/>
    </source>
</evidence>
<comment type="function">
    <text evidence="8 9">Component of the signal peptidase complex (SPC) which catalyzes the cleavage of N-terminal signal sequences from nascent proteins as they are translocated into the lumen of the endoplasmic reticulum. Enhances the enzymatic activity of SPC and facilitates the interactions between different components of the translocation site.</text>
</comment>
<evidence type="ECO:0000256" key="2">
    <source>
        <dbReference type="ARBA" id="ARBA00007324"/>
    </source>
</evidence>
<dbReference type="EMBL" id="LNIX01000015">
    <property type="protein sequence ID" value="OXA46424.1"/>
    <property type="molecule type" value="Genomic_DNA"/>
</dbReference>
<protein>
    <recommendedName>
        <fullName evidence="3 9">Signal peptidase complex subunit 2</fullName>
    </recommendedName>
</protein>
<comment type="similarity">
    <text evidence="2 9">Belongs to the SPCS2 family.</text>
</comment>
<feature type="transmembrane region" description="Helical" evidence="9">
    <location>
        <begin position="54"/>
        <end position="72"/>
    </location>
</feature>
<evidence type="ECO:0000256" key="7">
    <source>
        <dbReference type="ARBA" id="ARBA00023136"/>
    </source>
</evidence>
<gene>
    <name evidence="10" type="ORF">Fcan01_18703</name>
</gene>
<evidence type="ECO:0000256" key="6">
    <source>
        <dbReference type="ARBA" id="ARBA00022989"/>
    </source>
</evidence>
<keyword evidence="6 9" id="KW-1133">Transmembrane helix</keyword>
<comment type="caution">
    <text evidence="10">The sequence shown here is derived from an EMBL/GenBank/DDBJ whole genome shotgun (WGS) entry which is preliminary data.</text>
</comment>
<evidence type="ECO:0000256" key="8">
    <source>
        <dbReference type="ARBA" id="ARBA00045608"/>
    </source>
</evidence>
<dbReference type="AlphaFoldDB" id="A0A226DNK3"/>
<dbReference type="InterPro" id="IPR009582">
    <property type="entry name" value="Spc2/SPCS2"/>
</dbReference>
<evidence type="ECO:0000256" key="4">
    <source>
        <dbReference type="ARBA" id="ARBA00022692"/>
    </source>
</evidence>
<dbReference type="PANTHER" id="PTHR13085:SF0">
    <property type="entry name" value="SIGNAL PEPTIDASE COMPLEX SUBUNIT 2"/>
    <property type="match status" value="1"/>
</dbReference>
<accession>A0A226DNK3</accession>
<dbReference type="GO" id="GO:0006465">
    <property type="term" value="P:signal peptide processing"/>
    <property type="evidence" value="ECO:0007669"/>
    <property type="project" value="UniProtKB-UniRule"/>
</dbReference>
<evidence type="ECO:0000256" key="5">
    <source>
        <dbReference type="ARBA" id="ARBA00022824"/>
    </source>
</evidence>
<feature type="transmembrane region" description="Helical" evidence="9">
    <location>
        <begin position="84"/>
        <end position="105"/>
    </location>
</feature>
<evidence type="ECO:0000313" key="11">
    <source>
        <dbReference type="Proteomes" id="UP000198287"/>
    </source>
</evidence>
<dbReference type="PANTHER" id="PTHR13085">
    <property type="entry name" value="MICROSOMAL SIGNAL PEPTIDASE 25 KDA SUBUNIT"/>
    <property type="match status" value="1"/>
</dbReference>
<dbReference type="GO" id="GO:0045047">
    <property type="term" value="P:protein targeting to ER"/>
    <property type="evidence" value="ECO:0007669"/>
    <property type="project" value="TreeGrafter"/>
</dbReference>
<dbReference type="OrthoDB" id="29558at2759"/>
<evidence type="ECO:0000256" key="1">
    <source>
        <dbReference type="ARBA" id="ARBA00004477"/>
    </source>
</evidence>
<proteinExistence type="inferred from homology"/>
<name>A0A226DNK3_FOLCA</name>
<comment type="subcellular location">
    <subcellularLocation>
        <location evidence="1 9">Endoplasmic reticulum membrane</location>
        <topology evidence="1 9">Multi-pass membrane protein</topology>
    </subcellularLocation>
</comment>
<dbReference type="GO" id="GO:0005787">
    <property type="term" value="C:signal peptidase complex"/>
    <property type="evidence" value="ECO:0007669"/>
    <property type="project" value="UniProtKB-UniRule"/>
</dbReference>